<feature type="domain" description="DUF4123" evidence="1">
    <location>
        <begin position="22"/>
        <end position="138"/>
    </location>
</feature>
<dbReference type="AlphaFoldDB" id="A0A266NEU3"/>
<comment type="caution">
    <text evidence="2">The sequence shown here is derived from an EMBL/GenBank/DDBJ whole genome shotgun (WGS) entry which is preliminary data.</text>
</comment>
<gene>
    <name evidence="2" type="ORF">CJF39_01840</name>
</gene>
<proteinExistence type="predicted"/>
<evidence type="ECO:0000313" key="3">
    <source>
        <dbReference type="Proteomes" id="UP000215788"/>
    </source>
</evidence>
<evidence type="ECO:0000313" key="2">
    <source>
        <dbReference type="EMBL" id="OZY61008.1"/>
    </source>
</evidence>
<evidence type="ECO:0000259" key="1">
    <source>
        <dbReference type="Pfam" id="PF13503"/>
    </source>
</evidence>
<dbReference type="RefSeq" id="WP_094991900.1">
    <property type="nucleotide sequence ID" value="NZ_NQKI01000002.1"/>
</dbReference>
<accession>A0A266NEU3</accession>
<protein>
    <recommendedName>
        <fullName evidence="1">DUF4123 domain-containing protein</fullName>
    </recommendedName>
</protein>
<dbReference type="EMBL" id="NQKI01000002">
    <property type="protein sequence ID" value="OZY61008.1"/>
    <property type="molecule type" value="Genomic_DNA"/>
</dbReference>
<dbReference type="InterPro" id="IPR025391">
    <property type="entry name" value="DUF4123"/>
</dbReference>
<dbReference type="Proteomes" id="UP000215788">
    <property type="component" value="Unassembled WGS sequence"/>
</dbReference>
<dbReference type="OrthoDB" id="6980020at2"/>
<dbReference type="Pfam" id="PF13503">
    <property type="entry name" value="DUF4123"/>
    <property type="match status" value="1"/>
</dbReference>
<sequence length="284" mass="33187">MSLTTVVQWMSEQRQLGQAIALVLDSEDEREPRQQLLRSCDYERYCGVYHQTPVSELADAGPYIFIIEPREYAVLDTLLAEPQRHWGWLASLPQQQLPALTRHWRERIITGTRPNQALYRFHDNRVLARALAFMTEEALPGYLGPVTSVCYWAESRWDVTHNPVPGEHPVPDQPAWLNVPAPPLLAIDILHTNIYRYLWAERSDGMLALSQQRDPDEWLAEQLTQARHWNWNTPEQLHFLVLHRLETLERPVIKNWSPREHETPQTHFERLLSEVQFWAGATPV</sequence>
<organism evidence="2 3">
    <name type="scientific">Pseudomonas lundensis</name>
    <dbReference type="NCBI Taxonomy" id="86185"/>
    <lineage>
        <taxon>Bacteria</taxon>
        <taxon>Pseudomonadati</taxon>
        <taxon>Pseudomonadota</taxon>
        <taxon>Gammaproteobacteria</taxon>
        <taxon>Pseudomonadales</taxon>
        <taxon>Pseudomonadaceae</taxon>
        <taxon>Pseudomonas</taxon>
    </lineage>
</organism>
<name>A0A266NEU3_9PSED</name>
<reference evidence="2 3" key="1">
    <citation type="submission" date="2017-08" db="EMBL/GenBank/DDBJ databases">
        <title>Genomic and metabolic characterisation of spoilage-associated Pseudomonas species.</title>
        <authorList>
            <person name="Stanborough T."/>
            <person name="Fegan N."/>
            <person name="Powell S.M."/>
            <person name="Singh T."/>
            <person name="Tamplin M.L."/>
            <person name="Chandry P.S."/>
        </authorList>
    </citation>
    <scope>NUCLEOTIDE SEQUENCE [LARGE SCALE GENOMIC DNA]</scope>
    <source>
        <strain evidence="2 3">L1802</strain>
    </source>
</reference>